<dbReference type="GO" id="GO:0016651">
    <property type="term" value="F:oxidoreductase activity, acting on NAD(P)H"/>
    <property type="evidence" value="ECO:0007669"/>
    <property type="project" value="InterPro"/>
</dbReference>
<dbReference type="Pfam" id="PF08240">
    <property type="entry name" value="ADH_N"/>
    <property type="match status" value="1"/>
</dbReference>
<dbReference type="AlphaFoldDB" id="A0A6A4HL99"/>
<evidence type="ECO:0000313" key="3">
    <source>
        <dbReference type="Proteomes" id="UP000799118"/>
    </source>
</evidence>
<evidence type="ECO:0000259" key="1">
    <source>
        <dbReference type="SMART" id="SM00829"/>
    </source>
</evidence>
<dbReference type="EMBL" id="ML769476">
    <property type="protein sequence ID" value="KAE9398896.1"/>
    <property type="molecule type" value="Genomic_DNA"/>
</dbReference>
<dbReference type="SUPFAM" id="SSF50129">
    <property type="entry name" value="GroES-like"/>
    <property type="match status" value="1"/>
</dbReference>
<dbReference type="SMART" id="SM00829">
    <property type="entry name" value="PKS_ER"/>
    <property type="match status" value="1"/>
</dbReference>
<keyword evidence="3" id="KW-1185">Reference proteome</keyword>
<dbReference type="PANTHER" id="PTHR45348:SF2">
    <property type="entry name" value="ZINC-TYPE ALCOHOL DEHYDROGENASE-LIKE PROTEIN C2E1P3.01"/>
    <property type="match status" value="1"/>
</dbReference>
<dbReference type="SUPFAM" id="SSF51735">
    <property type="entry name" value="NAD(P)-binding Rossmann-fold domains"/>
    <property type="match status" value="1"/>
</dbReference>
<dbReference type="InterPro" id="IPR036291">
    <property type="entry name" value="NAD(P)-bd_dom_sf"/>
</dbReference>
<evidence type="ECO:0000313" key="2">
    <source>
        <dbReference type="EMBL" id="KAE9398896.1"/>
    </source>
</evidence>
<dbReference type="Gene3D" id="3.90.180.10">
    <property type="entry name" value="Medium-chain alcohol dehydrogenases, catalytic domain"/>
    <property type="match status" value="1"/>
</dbReference>
<dbReference type="OrthoDB" id="3233595at2759"/>
<feature type="domain" description="Enoyl reductase (ER)" evidence="1">
    <location>
        <begin position="22"/>
        <end position="361"/>
    </location>
</feature>
<dbReference type="Gene3D" id="3.40.50.720">
    <property type="entry name" value="NAD(P)-binding Rossmann-like Domain"/>
    <property type="match status" value="1"/>
</dbReference>
<dbReference type="InterPro" id="IPR013154">
    <property type="entry name" value="ADH-like_N"/>
</dbReference>
<gene>
    <name evidence="2" type="ORF">BT96DRAFT_965821</name>
</gene>
<accession>A0A6A4HL99</accession>
<dbReference type="PANTHER" id="PTHR45348">
    <property type="entry name" value="HYPOTHETICAL OXIDOREDUCTASE (EUROFUNG)"/>
    <property type="match status" value="1"/>
</dbReference>
<dbReference type="InterPro" id="IPR047122">
    <property type="entry name" value="Trans-enoyl_RdTase-like"/>
</dbReference>
<dbReference type="CDD" id="cd08249">
    <property type="entry name" value="enoyl_reductase_like"/>
    <property type="match status" value="1"/>
</dbReference>
<reference evidence="2" key="1">
    <citation type="journal article" date="2019" name="Environ. Microbiol.">
        <title>Fungal ecological strategies reflected in gene transcription - a case study of two litter decomposers.</title>
        <authorList>
            <person name="Barbi F."/>
            <person name="Kohler A."/>
            <person name="Barry K."/>
            <person name="Baskaran P."/>
            <person name="Daum C."/>
            <person name="Fauchery L."/>
            <person name="Ihrmark K."/>
            <person name="Kuo A."/>
            <person name="LaButti K."/>
            <person name="Lipzen A."/>
            <person name="Morin E."/>
            <person name="Grigoriev I.V."/>
            <person name="Henrissat B."/>
            <person name="Lindahl B."/>
            <person name="Martin F."/>
        </authorList>
    </citation>
    <scope>NUCLEOTIDE SEQUENCE</scope>
    <source>
        <strain evidence="2">JB14</strain>
    </source>
</reference>
<dbReference type="InterPro" id="IPR020843">
    <property type="entry name" value="ER"/>
</dbReference>
<sequence length="370" mass="39828">MNASKVTAGEMQKAFAIPSVDGPYTVISIPIPLVGPKDVLVKVEAAGLNPADWKTRGFLSYLGVAVTYPQFPGTDGAGIVVEIGSEVESGLKKGDRIAFQGQLRQERTSFQQYALVHGDLAVKIPSTMSLLEACTIPLALCTAAFGLSLPNPPIDLQLIHAVPEAFAKTFPEFGLRGGAGRKGFWEDDAENSAAGEPIVILGGSSSATHQFITTSSLKHVDYLKGLGATHVIDRHDSEEAIVSEIKNILNGTELLLVYDTVDSPHKQLHVDYLSPNGTFVNAMAIEETLELKDGRKAIATFGIVHSFKSLGLEMYKNLDKFLEHGIIKPTRIEKLSGGLEGIPDGLKRLEENKVSGLKLVVNPWETPMDS</sequence>
<protein>
    <submittedName>
        <fullName evidence="2">GroES-like protein</fullName>
    </submittedName>
</protein>
<proteinExistence type="predicted"/>
<dbReference type="Proteomes" id="UP000799118">
    <property type="component" value="Unassembled WGS sequence"/>
</dbReference>
<name>A0A6A4HL99_9AGAR</name>
<dbReference type="InterPro" id="IPR011032">
    <property type="entry name" value="GroES-like_sf"/>
</dbReference>
<organism evidence="2 3">
    <name type="scientific">Gymnopus androsaceus JB14</name>
    <dbReference type="NCBI Taxonomy" id="1447944"/>
    <lineage>
        <taxon>Eukaryota</taxon>
        <taxon>Fungi</taxon>
        <taxon>Dikarya</taxon>
        <taxon>Basidiomycota</taxon>
        <taxon>Agaricomycotina</taxon>
        <taxon>Agaricomycetes</taxon>
        <taxon>Agaricomycetidae</taxon>
        <taxon>Agaricales</taxon>
        <taxon>Marasmiineae</taxon>
        <taxon>Omphalotaceae</taxon>
        <taxon>Gymnopus</taxon>
    </lineage>
</organism>